<feature type="transmembrane region" description="Helical" evidence="1">
    <location>
        <begin position="69"/>
        <end position="91"/>
    </location>
</feature>
<evidence type="ECO:0000313" key="3">
    <source>
        <dbReference type="Proteomes" id="UP000219338"/>
    </source>
</evidence>
<keyword evidence="3" id="KW-1185">Reference proteome</keyword>
<reference evidence="3" key="1">
    <citation type="journal article" date="2017" name="Nat. Ecol. Evol.">
        <title>Genome expansion and lineage-specific genetic innovations in the forest pathogenic fungi Armillaria.</title>
        <authorList>
            <person name="Sipos G."/>
            <person name="Prasanna A.N."/>
            <person name="Walter M.C."/>
            <person name="O'Connor E."/>
            <person name="Balint B."/>
            <person name="Krizsan K."/>
            <person name="Kiss B."/>
            <person name="Hess J."/>
            <person name="Varga T."/>
            <person name="Slot J."/>
            <person name="Riley R."/>
            <person name="Boka B."/>
            <person name="Rigling D."/>
            <person name="Barry K."/>
            <person name="Lee J."/>
            <person name="Mihaltcheva S."/>
            <person name="LaButti K."/>
            <person name="Lipzen A."/>
            <person name="Waldron R."/>
            <person name="Moloney N.M."/>
            <person name="Sperisen C."/>
            <person name="Kredics L."/>
            <person name="Vagvoelgyi C."/>
            <person name="Patrignani A."/>
            <person name="Fitzpatrick D."/>
            <person name="Nagy I."/>
            <person name="Doyle S."/>
            <person name="Anderson J.B."/>
            <person name="Grigoriev I.V."/>
            <person name="Gueldener U."/>
            <person name="Muensterkoetter M."/>
            <person name="Nagy L.G."/>
        </authorList>
    </citation>
    <scope>NUCLEOTIDE SEQUENCE [LARGE SCALE GENOMIC DNA]</scope>
    <source>
        <strain evidence="3">C18/9</strain>
    </source>
</reference>
<keyword evidence="1" id="KW-0812">Transmembrane</keyword>
<evidence type="ECO:0000256" key="1">
    <source>
        <dbReference type="SAM" id="Phobius"/>
    </source>
</evidence>
<dbReference type="Proteomes" id="UP000219338">
    <property type="component" value="Unassembled WGS sequence"/>
</dbReference>
<accession>A0A284RQE4</accession>
<protein>
    <submittedName>
        <fullName evidence="2">Uncharacterized protein</fullName>
    </submittedName>
</protein>
<keyword evidence="1" id="KW-0472">Membrane</keyword>
<dbReference type="EMBL" id="FUEG01000013">
    <property type="protein sequence ID" value="SJL10971.1"/>
    <property type="molecule type" value="Genomic_DNA"/>
</dbReference>
<dbReference type="AlphaFoldDB" id="A0A284RQE4"/>
<keyword evidence="1" id="KW-1133">Transmembrane helix</keyword>
<organism evidence="2 3">
    <name type="scientific">Armillaria ostoyae</name>
    <name type="common">Armillaria root rot fungus</name>
    <dbReference type="NCBI Taxonomy" id="47428"/>
    <lineage>
        <taxon>Eukaryota</taxon>
        <taxon>Fungi</taxon>
        <taxon>Dikarya</taxon>
        <taxon>Basidiomycota</taxon>
        <taxon>Agaricomycotina</taxon>
        <taxon>Agaricomycetes</taxon>
        <taxon>Agaricomycetidae</taxon>
        <taxon>Agaricales</taxon>
        <taxon>Marasmiineae</taxon>
        <taxon>Physalacriaceae</taxon>
        <taxon>Armillaria</taxon>
    </lineage>
</organism>
<name>A0A284RQE4_ARMOS</name>
<evidence type="ECO:0000313" key="2">
    <source>
        <dbReference type="EMBL" id="SJL10971.1"/>
    </source>
</evidence>
<proteinExistence type="predicted"/>
<sequence>MLKKERNKLHRVTTSAWMNSRQTRHGELSDNHAELVRHRPGGKLLCYAPRPKGHGTLKSNRTRPRRARVACYVHVTSLLLPLFCLVLFILLRVQDQRALWGAAFSATTISLSRRGRIVSIIFPFLHALPLFWFWQYSGYSMVIPAQIRDLSVAVLINAYLMKSGSSGFVPRVIRLAKNRNWKPSAVGAATTISSYI</sequence>
<feature type="transmembrane region" description="Helical" evidence="1">
    <location>
        <begin position="117"/>
        <end position="134"/>
    </location>
</feature>
<gene>
    <name evidence="2" type="ORF">ARMOST_14367</name>
</gene>